<dbReference type="KEGG" id="amim:MIM_c37650"/>
<dbReference type="eggNOG" id="COG3210">
    <property type="taxonomic scope" value="Bacteria"/>
</dbReference>
<dbReference type="STRING" id="1247726.MIM_c37650"/>
<dbReference type="RefSeq" id="WP_025374524.1">
    <property type="nucleotide sequence ID" value="NZ_CP003915.1"/>
</dbReference>
<dbReference type="HOGENOM" id="CLU_021890_1_0_4"/>
<protein>
    <submittedName>
        <fullName evidence="2">Hedgehog/intein (Hint) domain-containing protein</fullName>
    </submittedName>
</protein>
<dbReference type="Pfam" id="PF13403">
    <property type="entry name" value="Hint_2"/>
    <property type="match status" value="1"/>
</dbReference>
<dbReference type="AlphaFoldDB" id="W0PIP7"/>
<dbReference type="Proteomes" id="UP000019095">
    <property type="component" value="Chromosome"/>
</dbReference>
<dbReference type="SUPFAM" id="SSF51294">
    <property type="entry name" value="Hedgehog/intein (Hint) domain"/>
    <property type="match status" value="1"/>
</dbReference>
<dbReference type="InterPro" id="IPR036844">
    <property type="entry name" value="Hint_dom_sf"/>
</dbReference>
<evidence type="ECO:0000259" key="1">
    <source>
        <dbReference type="Pfam" id="PF13403"/>
    </source>
</evidence>
<dbReference type="InterPro" id="IPR028992">
    <property type="entry name" value="Hedgehog/Intein_dom"/>
</dbReference>
<dbReference type="PATRIC" id="fig|1247726.3.peg.4158"/>
<gene>
    <name evidence="2" type="ORF">MIM_c37650</name>
</gene>
<sequence>MATVNLDLGGLLNDPEKTVDQSSYDGDTILNARALTGNTTLNITNTTDSPDVLELQQTISIGLLSTSTVNLGENANVKLTGLAGVNAGSTFNYNLSDGSTLEMTSNFLSLGLGNTVNVDLGADATSTFIYDPTGINVELSGYPNLTGVTAGDQIQVVGATSGEYVNGDLIFKNDLGITVGRFNADGLDPTQVTFEGGSMIYACFLKGTHIATPEGEKTVESLVAGDKVITASGGVATVKWLGHRTLYKNRIPAKDAVRAFPILIKKDAIAANVPHTDLIVSPGHHLEFNGALVPAMMLVNGQTIVQQFDRRSFEYFHVELEQFDIILAEGVPAESYVDTGNRSMFQNADEVAMNPDFGPAEGRPNVEGLVVAREGAVVEAIRKQLLARVELLTGAKRTQDAALCVEVNGRVIQATPEFVKEGVYRFELPANAGDVRIVSRSSLVRDVTYLARRDIRRVGVGLSAIAFTDSNGRHDIDLMDSRISGLNQPQDVKGTAMRWTNGSAVIPAAAIQASGKATLELTVLRTYTYWLDSASEQAAVKAA</sequence>
<keyword evidence="3" id="KW-1185">Reference proteome</keyword>
<proteinExistence type="predicted"/>
<name>W0PIP7_ADVMD</name>
<dbReference type="OrthoDB" id="8671331at2"/>
<evidence type="ECO:0000313" key="2">
    <source>
        <dbReference type="EMBL" id="AHG65822.1"/>
    </source>
</evidence>
<evidence type="ECO:0000313" key="3">
    <source>
        <dbReference type="Proteomes" id="UP000019095"/>
    </source>
</evidence>
<feature type="domain" description="Hedgehog/Intein (Hint)" evidence="1">
    <location>
        <begin position="203"/>
        <end position="339"/>
    </location>
</feature>
<reference evidence="2 3" key="1">
    <citation type="journal article" date="2014" name="Microbiology">
        <title>Unravelling the complete genome sequence of Advenella mimigardefordensis strain DPN7T and novel insights in the catabolism of the xenobiotic polythioester precursor 3,3'-dithiodipropionate.</title>
        <authorList>
            <person name="Wubbeler J.H."/>
            <person name="Hiessl S."/>
            <person name="Schuldes J."/>
            <person name="Thurmer A."/>
            <person name="Daniel R."/>
            <person name="Steinbuchel A."/>
        </authorList>
    </citation>
    <scope>NUCLEOTIDE SEQUENCE [LARGE SCALE GENOMIC DNA]</scope>
    <source>
        <strain evidence="3">DSM 17166 / LMG 22922 / DPN7</strain>
    </source>
</reference>
<organism evidence="2 3">
    <name type="scientific">Advenella mimigardefordensis (strain DSM 17166 / LMG 22922 / DPN7)</name>
    <dbReference type="NCBI Taxonomy" id="1247726"/>
    <lineage>
        <taxon>Bacteria</taxon>
        <taxon>Pseudomonadati</taxon>
        <taxon>Pseudomonadota</taxon>
        <taxon>Betaproteobacteria</taxon>
        <taxon>Burkholderiales</taxon>
        <taxon>Alcaligenaceae</taxon>
    </lineage>
</organism>
<dbReference type="Gene3D" id="2.170.16.10">
    <property type="entry name" value="Hedgehog/Intein (Hint) domain"/>
    <property type="match status" value="1"/>
</dbReference>
<dbReference type="EMBL" id="CP003915">
    <property type="protein sequence ID" value="AHG65822.1"/>
    <property type="molecule type" value="Genomic_DNA"/>
</dbReference>
<accession>W0PIP7</accession>